<name>A0A5B9W5H1_9BACT</name>
<evidence type="ECO:0000313" key="2">
    <source>
        <dbReference type="Proteomes" id="UP000324233"/>
    </source>
</evidence>
<dbReference type="AlphaFoldDB" id="A0A5B9W5H1"/>
<dbReference type="EMBL" id="CP042997">
    <property type="protein sequence ID" value="QEH35444.1"/>
    <property type="molecule type" value="Genomic_DNA"/>
</dbReference>
<accession>A0A5B9W5H1</accession>
<proteinExistence type="predicted"/>
<sequence length="395" mass="44497">MARLGIAPELPASDLGGRMKRGGSGCVETWPARRTSPILVCPFLLAASVGFVSARAVQQQAAPNFKIVAHFGAGSTGLRSWEATISGDGSAKLAYWDLDQKKEVTIAAHLEEADVKKLRDAIERSGFYDLRPSYAAKVDDEMTQRLTIALSGKSHTVSIYGLSRLWDDRDVDKFMKLWMEVLRRLPDPISRMREDLETPMTAGRPVEAEMDEIRELVLRDSLVKIRAHKGIYFISFEENKQPSRDFLKRLGDLELDLRPSSRFVLDIRSKSGFAVRDRTTGAGGVVLSVRRIRKLDEGTAEVVFLYYSGPEASSEEALRVVKSEGKWKIVERRRLRQSSFDPARNRRYLGSPSEQLGWNERLAPCRTRTMPLAYLARRRARLSLMPHYAPSPTLS</sequence>
<keyword evidence="2" id="KW-1185">Reference proteome</keyword>
<protein>
    <submittedName>
        <fullName evidence="1">Uncharacterized protein</fullName>
    </submittedName>
</protein>
<evidence type="ECO:0000313" key="1">
    <source>
        <dbReference type="EMBL" id="QEH35444.1"/>
    </source>
</evidence>
<organism evidence="1 2">
    <name type="scientific">Aquisphaera giovannonii</name>
    <dbReference type="NCBI Taxonomy" id="406548"/>
    <lineage>
        <taxon>Bacteria</taxon>
        <taxon>Pseudomonadati</taxon>
        <taxon>Planctomycetota</taxon>
        <taxon>Planctomycetia</taxon>
        <taxon>Isosphaerales</taxon>
        <taxon>Isosphaeraceae</taxon>
        <taxon>Aquisphaera</taxon>
    </lineage>
</organism>
<reference evidence="1 2" key="1">
    <citation type="submission" date="2019-08" db="EMBL/GenBank/DDBJ databases">
        <title>Deep-cultivation of Planctomycetes and their phenomic and genomic characterization uncovers novel biology.</title>
        <authorList>
            <person name="Wiegand S."/>
            <person name="Jogler M."/>
            <person name="Boedeker C."/>
            <person name="Pinto D."/>
            <person name="Vollmers J."/>
            <person name="Rivas-Marin E."/>
            <person name="Kohn T."/>
            <person name="Peeters S.H."/>
            <person name="Heuer A."/>
            <person name="Rast P."/>
            <person name="Oberbeckmann S."/>
            <person name="Bunk B."/>
            <person name="Jeske O."/>
            <person name="Meyerdierks A."/>
            <person name="Storesund J.E."/>
            <person name="Kallscheuer N."/>
            <person name="Luecker S."/>
            <person name="Lage O.M."/>
            <person name="Pohl T."/>
            <person name="Merkel B.J."/>
            <person name="Hornburger P."/>
            <person name="Mueller R.-W."/>
            <person name="Bruemmer F."/>
            <person name="Labrenz M."/>
            <person name="Spormann A.M."/>
            <person name="Op den Camp H."/>
            <person name="Overmann J."/>
            <person name="Amann R."/>
            <person name="Jetten M.S.M."/>
            <person name="Mascher T."/>
            <person name="Medema M.H."/>
            <person name="Devos D.P."/>
            <person name="Kaster A.-K."/>
            <person name="Ovreas L."/>
            <person name="Rohde M."/>
            <person name="Galperin M.Y."/>
            <person name="Jogler C."/>
        </authorList>
    </citation>
    <scope>NUCLEOTIDE SEQUENCE [LARGE SCALE GENOMIC DNA]</scope>
    <source>
        <strain evidence="1 2">OJF2</strain>
    </source>
</reference>
<dbReference type="Proteomes" id="UP000324233">
    <property type="component" value="Chromosome"/>
</dbReference>
<dbReference type="KEGG" id="agv:OJF2_39960"/>
<gene>
    <name evidence="1" type="ORF">OJF2_39960</name>
</gene>